<dbReference type="KEGG" id="bcad:DBX24_06120"/>
<feature type="domain" description="Barstar (barnase inhibitor)" evidence="2">
    <location>
        <begin position="2"/>
        <end position="86"/>
    </location>
</feature>
<dbReference type="Pfam" id="PF01337">
    <property type="entry name" value="Barstar"/>
    <property type="match status" value="1"/>
</dbReference>
<dbReference type="InterPro" id="IPR035905">
    <property type="entry name" value="Barstar-like_sf"/>
</dbReference>
<dbReference type="SUPFAM" id="SSF52038">
    <property type="entry name" value="Barstar-related"/>
    <property type="match status" value="1"/>
</dbReference>
<dbReference type="RefSeq" id="WP_160224307.1">
    <property type="nucleotide sequence ID" value="NZ_CP029149.1"/>
</dbReference>
<dbReference type="Gene3D" id="3.30.370.10">
    <property type="entry name" value="Barstar-like"/>
    <property type="match status" value="1"/>
</dbReference>
<evidence type="ECO:0000259" key="2">
    <source>
        <dbReference type="Pfam" id="PF01337"/>
    </source>
</evidence>
<evidence type="ECO:0000256" key="1">
    <source>
        <dbReference type="ARBA" id="ARBA00006845"/>
    </source>
</evidence>
<protein>
    <submittedName>
        <fullName evidence="3">Barnase inhibitor</fullName>
    </submittedName>
</protein>
<name>A0A6P1QVA6_9FLAO</name>
<gene>
    <name evidence="3" type="ORF">DBX24_06120</name>
</gene>
<accession>A0A6P1QVA6</accession>
<dbReference type="EMBL" id="CP029149">
    <property type="protein sequence ID" value="QHN65488.1"/>
    <property type="molecule type" value="Genomic_DNA"/>
</dbReference>
<comment type="similarity">
    <text evidence="1">Belongs to the barstar family.</text>
</comment>
<dbReference type="InterPro" id="IPR000468">
    <property type="entry name" value="Barstar"/>
</dbReference>
<evidence type="ECO:0000313" key="4">
    <source>
        <dbReference type="Proteomes" id="UP000464318"/>
    </source>
</evidence>
<reference evidence="3 4" key="1">
    <citation type="submission" date="2018-04" db="EMBL/GenBank/DDBJ databases">
        <title>Characteristic and Complete Genome Sequencing of A Novel Member of Infective Endocarditis Causative Bacteria: Bergeyella cardium QL-PH.</title>
        <authorList>
            <person name="Pan H."/>
            <person name="Sun E."/>
            <person name="Zhang Y."/>
        </authorList>
    </citation>
    <scope>NUCLEOTIDE SEQUENCE [LARGE SCALE GENOMIC DNA]</scope>
    <source>
        <strain evidence="3 4">HPQL</strain>
    </source>
</reference>
<dbReference type="Proteomes" id="UP000464318">
    <property type="component" value="Chromosome"/>
</dbReference>
<keyword evidence="4" id="KW-1185">Reference proteome</keyword>
<sequence>MNLYIDFVDIGDSEDFYTQLKEKLNLPESFNHSPEALLDYISTEVEHPLHIEFINMSVEQLDTFEDLLTALEDTEEEVEGFSFSYYLEQYED</sequence>
<evidence type="ECO:0000313" key="3">
    <source>
        <dbReference type="EMBL" id="QHN65488.1"/>
    </source>
</evidence>
<dbReference type="AlphaFoldDB" id="A0A6P1QVA6"/>
<organism evidence="3 4">
    <name type="scientific">Bergeyella cardium</name>
    <dbReference type="NCBI Taxonomy" id="1585976"/>
    <lineage>
        <taxon>Bacteria</taxon>
        <taxon>Pseudomonadati</taxon>
        <taxon>Bacteroidota</taxon>
        <taxon>Flavobacteriia</taxon>
        <taxon>Flavobacteriales</taxon>
        <taxon>Weeksellaceae</taxon>
        <taxon>Bergeyella</taxon>
    </lineage>
</organism>
<dbReference type="OrthoDB" id="7575400at2"/>
<proteinExistence type="inferred from homology"/>